<comment type="caution">
    <text evidence="3">The sequence shown here is derived from an EMBL/GenBank/DDBJ whole genome shotgun (WGS) entry which is preliminary data.</text>
</comment>
<dbReference type="Pfam" id="PF13432">
    <property type="entry name" value="TPR_16"/>
    <property type="match status" value="1"/>
</dbReference>
<feature type="domain" description="Bacteriophage N4 adsorption protein A C-terminal" evidence="2">
    <location>
        <begin position="781"/>
        <end position="961"/>
    </location>
</feature>
<dbReference type="Proteomes" id="UP000323129">
    <property type="component" value="Unassembled WGS sequence"/>
</dbReference>
<evidence type="ECO:0000259" key="2">
    <source>
        <dbReference type="Pfam" id="PF13283"/>
    </source>
</evidence>
<dbReference type="Pfam" id="PF14559">
    <property type="entry name" value="TPR_19"/>
    <property type="match status" value="1"/>
</dbReference>
<dbReference type="SUPFAM" id="SSF48452">
    <property type="entry name" value="TPR-like"/>
    <property type="match status" value="1"/>
</dbReference>
<proteinExistence type="predicted"/>
<reference evidence="3 4" key="1">
    <citation type="submission" date="2017-08" db="EMBL/GenBank/DDBJ databases">
        <title>Aeromonas veronii bv sobria strain NS22 whole genome sequencing.</title>
        <authorList>
            <person name="Katharios P."/>
            <person name="Ha V.Q."/>
            <person name="Smyrli M."/>
        </authorList>
    </citation>
    <scope>NUCLEOTIDE SEQUENCE [LARGE SCALE GENOMIC DNA]</scope>
    <source>
        <strain evidence="3 4">NS22</strain>
    </source>
</reference>
<sequence length="986" mass="111533">MRPEYMLLSGLLLGQGVMAAPQEYELGPGVSSYQRFVLYPHLQKGFSAIERGHRDRAISEFEQARKLQPKNPVIALYLARAYEHFGQDKQAMALVRQQLAITPQDAELLTFAEGLQRKKPFDPDCNLLECKVARAERKLLDADLQGLATLLDDPELAATPQGLTLRHDLLARSLGERNWGLAAGQLSWLDKAGKLSLGELKQWFNMLLTQGDVTQAVVLRRRLPSQDGEVDLAIALALAKEPDSAALRRYLRSHSPHFAKAAQEREWLQLSANTGILKGDEVLQFAENQRFYANLMLSVLRQEGRWAELDKWLVSVPSHESAELAFESALHQRQWRKLIREGRRLIRDSGQPMRQLDRLTYQLQRAGLLTAARELLIEYWPYQGANLSDRETLIRRLTLLQEDKGSGTLPDHRSEPLSDPALRTLQANLLALSGQCDGVMRVLGDLSARYDADSWRALGGCYRHSKPGSAEYAFSRAASFGLPGDVRQFAYQAYENHHYDAALKAWQQVTLASDQQEQMAAIRSALAAGDIVQARRWLEQYLQSGLPQDAEYWRTLAKTQQDEQAIASLEQAIALMPQAADYSLVADHYQKRGQTSQASTALQVANRLEPNNREYQLAYGYALLNNGEKQAASDWLESLYREGDTELAEQLVYINQSLAHNPKARMYATKAIDGDQPAQLRYDLRRLHEDLGRRWTYSFDAWTGNGQGTVSGIGGNAVAQSYAQTELEYRLGEETIRDGKTLSLYGRLYGSSQSQRLYHLDEGDPNDGTYMEKTGSNPLDFRDPTLGIGLRWKPFGSQTLFFAAEELLPLNSSQGGEHDTLIRASASFLNGGKYSDEWHVGDSGWWAQNFYLDVARYLRSQQTSLVADYRVSYHHKIRWGDTVEPYAHVQGRQYWNDKSPDRGYYSGKNGIVEYVSGSDDYTLLMGGVGLRWNHWFGETQYDAWPHKLSLGIEYQHRLKSDPVIKDIKSGNDYDKGTLMMTMGLRW</sequence>
<dbReference type="Pfam" id="PF13283">
    <property type="entry name" value="NfrA_C"/>
    <property type="match status" value="1"/>
</dbReference>
<accession>A0ABY3MHT0</accession>
<dbReference type="InterPro" id="IPR011990">
    <property type="entry name" value="TPR-like_helical_dom_sf"/>
</dbReference>
<feature type="repeat" description="TPR" evidence="1">
    <location>
        <begin position="38"/>
        <end position="71"/>
    </location>
</feature>
<protein>
    <recommendedName>
        <fullName evidence="2">Bacteriophage N4 adsorption protein A C-terminal domain-containing protein</fullName>
    </recommendedName>
</protein>
<dbReference type="InterPro" id="IPR019734">
    <property type="entry name" value="TPR_rpt"/>
</dbReference>
<organism evidence="3 4">
    <name type="scientific">Aeromonas veronii</name>
    <dbReference type="NCBI Taxonomy" id="654"/>
    <lineage>
        <taxon>Bacteria</taxon>
        <taxon>Pseudomonadati</taxon>
        <taxon>Pseudomonadota</taxon>
        <taxon>Gammaproteobacteria</taxon>
        <taxon>Aeromonadales</taxon>
        <taxon>Aeromonadaceae</taxon>
        <taxon>Aeromonas</taxon>
    </lineage>
</organism>
<dbReference type="EMBL" id="NQMC01000064">
    <property type="protein sequence ID" value="TYD41739.1"/>
    <property type="molecule type" value="Genomic_DNA"/>
</dbReference>
<dbReference type="Gene3D" id="1.25.40.10">
    <property type="entry name" value="Tetratricopeptide repeat domain"/>
    <property type="match status" value="2"/>
</dbReference>
<keyword evidence="1" id="KW-0802">TPR repeat</keyword>
<evidence type="ECO:0000313" key="3">
    <source>
        <dbReference type="EMBL" id="TYD41739.1"/>
    </source>
</evidence>
<dbReference type="RefSeq" id="WP_115544516.1">
    <property type="nucleotide sequence ID" value="NZ_NMUR01000017.1"/>
</dbReference>
<dbReference type="PROSITE" id="PS50005">
    <property type="entry name" value="TPR"/>
    <property type="match status" value="1"/>
</dbReference>
<evidence type="ECO:0000313" key="4">
    <source>
        <dbReference type="Proteomes" id="UP000323129"/>
    </source>
</evidence>
<keyword evidence="4" id="KW-1185">Reference proteome</keyword>
<gene>
    <name evidence="3" type="ORF">CJF24_17825</name>
</gene>
<evidence type="ECO:0000256" key="1">
    <source>
        <dbReference type="PROSITE-ProRule" id="PRU00339"/>
    </source>
</evidence>
<dbReference type="InterPro" id="IPR025137">
    <property type="entry name" value="NfrA_C"/>
</dbReference>
<name>A0ABY3MHT0_AERVE</name>